<keyword evidence="1" id="KW-1133">Transmembrane helix</keyword>
<feature type="transmembrane region" description="Helical" evidence="1">
    <location>
        <begin position="9"/>
        <end position="28"/>
    </location>
</feature>
<feature type="transmembrane region" description="Helical" evidence="1">
    <location>
        <begin position="48"/>
        <end position="72"/>
    </location>
</feature>
<name>A0ABU7IX38_9FLAO</name>
<organism evidence="2 3">
    <name type="scientific">Maribacter cobaltidurans</name>
    <dbReference type="NCBI Taxonomy" id="1178778"/>
    <lineage>
        <taxon>Bacteria</taxon>
        <taxon>Pseudomonadati</taxon>
        <taxon>Bacteroidota</taxon>
        <taxon>Flavobacteriia</taxon>
        <taxon>Flavobacteriales</taxon>
        <taxon>Flavobacteriaceae</taxon>
        <taxon>Maribacter</taxon>
    </lineage>
</organism>
<dbReference type="RefSeq" id="WP_272652218.1">
    <property type="nucleotide sequence ID" value="NZ_JAZDDG010000007.1"/>
</dbReference>
<evidence type="ECO:0000313" key="3">
    <source>
        <dbReference type="Proteomes" id="UP001356308"/>
    </source>
</evidence>
<keyword evidence="3" id="KW-1185">Reference proteome</keyword>
<accession>A0ABU7IX38</accession>
<dbReference type="Proteomes" id="UP001356308">
    <property type="component" value="Unassembled WGS sequence"/>
</dbReference>
<evidence type="ECO:0000256" key="1">
    <source>
        <dbReference type="SAM" id="Phobius"/>
    </source>
</evidence>
<keyword evidence="1" id="KW-0812">Transmembrane</keyword>
<reference evidence="2 3" key="1">
    <citation type="submission" date="2024-01" db="EMBL/GenBank/DDBJ databases">
        <title>Maribacter spp. originated from different algae showed divergent polysaccharides utilization ability.</title>
        <authorList>
            <person name="Wang H."/>
            <person name="Wu Y."/>
        </authorList>
    </citation>
    <scope>NUCLEOTIDE SEQUENCE [LARGE SCALE GENOMIC DNA]</scope>
    <source>
        <strain evidence="2 3">PR1</strain>
    </source>
</reference>
<evidence type="ECO:0000313" key="2">
    <source>
        <dbReference type="EMBL" id="MEE1977537.1"/>
    </source>
</evidence>
<keyword evidence="1" id="KW-0472">Membrane</keyword>
<proteinExistence type="predicted"/>
<evidence type="ECO:0008006" key="4">
    <source>
        <dbReference type="Google" id="ProtNLM"/>
    </source>
</evidence>
<feature type="transmembrane region" description="Helical" evidence="1">
    <location>
        <begin position="109"/>
        <end position="131"/>
    </location>
</feature>
<protein>
    <recommendedName>
        <fullName evidence="4">Doxx family protein</fullName>
    </recommendedName>
</protein>
<dbReference type="EMBL" id="JAZDDG010000007">
    <property type="protein sequence ID" value="MEE1977537.1"/>
    <property type="molecule type" value="Genomic_DNA"/>
</dbReference>
<gene>
    <name evidence="2" type="ORF">V1I91_15755</name>
</gene>
<comment type="caution">
    <text evidence="2">The sequence shown here is derived from an EMBL/GenBank/DDBJ whole genome shotgun (WGS) entry which is preliminary data.</text>
</comment>
<sequence>MENKNKNNRYLKIAIGLVYLWFGVLKFFPNVSPAEELAVNTINQLTNFLIPSNISIVLLALWETTVGLFLILGLQKKNTIRVAVIHMLLTFTPLYFFPDLIFNDTILSLTLLGQYIVKNLIILGALGILWIEVKEKSSVAQKTEKNTLSSSLNLSKVLDYFNSDKRKATT</sequence>
<feature type="transmembrane region" description="Helical" evidence="1">
    <location>
        <begin position="79"/>
        <end position="97"/>
    </location>
</feature>